<organism evidence="1 2">
    <name type="scientific">Bacillus pseudomycoides</name>
    <dbReference type="NCBI Taxonomy" id="64104"/>
    <lineage>
        <taxon>Bacteria</taxon>
        <taxon>Bacillati</taxon>
        <taxon>Bacillota</taxon>
        <taxon>Bacilli</taxon>
        <taxon>Bacillales</taxon>
        <taxon>Bacillaceae</taxon>
        <taxon>Bacillus</taxon>
        <taxon>Bacillus cereus group</taxon>
    </lineage>
</organism>
<dbReference type="AlphaFoldDB" id="A0A2B6R1L8"/>
<accession>A0A2B6R1L8</accession>
<sequence>MDNINISDLVQVISPIVGIVISIVAIIISVLSLKVTKNSIEEANRPYVVVYREYIQVLSNIHEYVVIKNFGKSGATIDSLIFEPTYLDSMRGKEVFKNVKDTFIAPGQSISTVVSTNPFDGERNDKIKAIIKYHTDKKEYQEIITLNEELLHDMAFTKSKPSKGRSIEEIMTRATEEILRRRL</sequence>
<reference evidence="1 2" key="1">
    <citation type="submission" date="2017-09" db="EMBL/GenBank/DDBJ databases">
        <title>Large-scale bioinformatics analysis of Bacillus genomes uncovers conserved roles of natural products in bacterial physiology.</title>
        <authorList>
            <consortium name="Agbiome Team Llc"/>
            <person name="Bleich R.M."/>
            <person name="Grubbs K.J."/>
            <person name="Santa Maria K.C."/>
            <person name="Allen S.E."/>
            <person name="Farag S."/>
            <person name="Shank E.A."/>
            <person name="Bowers A."/>
        </authorList>
    </citation>
    <scope>NUCLEOTIDE SEQUENCE [LARGE SCALE GENOMIC DNA]</scope>
    <source>
        <strain evidence="1 2">AFS009893</strain>
    </source>
</reference>
<evidence type="ECO:0000313" key="1">
    <source>
        <dbReference type="EMBL" id="PEM66120.1"/>
    </source>
</evidence>
<dbReference type="EMBL" id="NUDP01000099">
    <property type="protein sequence ID" value="PEM66120.1"/>
    <property type="molecule type" value="Genomic_DNA"/>
</dbReference>
<dbReference type="RefSeq" id="WP_097969937.1">
    <property type="nucleotide sequence ID" value="NZ_NUBH01000049.1"/>
</dbReference>
<proteinExistence type="predicted"/>
<dbReference type="Proteomes" id="UP000219775">
    <property type="component" value="Unassembled WGS sequence"/>
</dbReference>
<evidence type="ECO:0000313" key="2">
    <source>
        <dbReference type="Proteomes" id="UP000219775"/>
    </source>
</evidence>
<name>A0A2B6R1L8_9BACI</name>
<comment type="caution">
    <text evidence="1">The sequence shown here is derived from an EMBL/GenBank/DDBJ whole genome shotgun (WGS) entry which is preliminary data.</text>
</comment>
<gene>
    <name evidence="1" type="ORF">CN613_23490</name>
</gene>
<protein>
    <submittedName>
        <fullName evidence="1">Uncharacterized protein</fullName>
    </submittedName>
</protein>